<dbReference type="Pfam" id="PF14508">
    <property type="entry name" value="GH97_N"/>
    <property type="match status" value="1"/>
</dbReference>
<organism evidence="7 8">
    <name type="scientific">Cohnella cellulosilytica</name>
    <dbReference type="NCBI Taxonomy" id="986710"/>
    <lineage>
        <taxon>Bacteria</taxon>
        <taxon>Bacillati</taxon>
        <taxon>Bacillota</taxon>
        <taxon>Bacilli</taxon>
        <taxon>Bacillales</taxon>
        <taxon>Paenibacillaceae</taxon>
        <taxon>Cohnella</taxon>
    </lineage>
</organism>
<dbReference type="InterPro" id="IPR052720">
    <property type="entry name" value="Glycosyl_hydrolase_97"/>
</dbReference>
<evidence type="ECO:0000313" key="7">
    <source>
        <dbReference type="EMBL" id="MFC7153493.1"/>
    </source>
</evidence>
<dbReference type="EMBL" id="JBHTAI010000036">
    <property type="protein sequence ID" value="MFC7153493.1"/>
    <property type="molecule type" value="Genomic_DNA"/>
</dbReference>
<feature type="domain" description="Glycosyl-hydrolase 97 C-terminal oligomerisation" evidence="6">
    <location>
        <begin position="515"/>
        <end position="605"/>
    </location>
</feature>
<feature type="signal peptide" evidence="3">
    <location>
        <begin position="1"/>
        <end position="18"/>
    </location>
</feature>
<keyword evidence="8" id="KW-1185">Reference proteome</keyword>
<feature type="domain" description="Glycosyl-hydrolase 97 catalytic" evidence="4">
    <location>
        <begin position="304"/>
        <end position="430"/>
    </location>
</feature>
<dbReference type="Gene3D" id="2.60.40.1180">
    <property type="entry name" value="Golgi alpha-mannosidase II"/>
    <property type="match status" value="1"/>
</dbReference>
<evidence type="ECO:0000313" key="8">
    <source>
        <dbReference type="Proteomes" id="UP001596378"/>
    </source>
</evidence>
<evidence type="ECO:0000259" key="5">
    <source>
        <dbReference type="Pfam" id="PF14508"/>
    </source>
</evidence>
<keyword evidence="1 7" id="KW-0378">Hydrolase</keyword>
<dbReference type="Pfam" id="PF14509">
    <property type="entry name" value="GH97_C"/>
    <property type="match status" value="1"/>
</dbReference>
<dbReference type="InterPro" id="IPR019563">
    <property type="entry name" value="GH97_catalytic"/>
</dbReference>
<dbReference type="InterPro" id="IPR013785">
    <property type="entry name" value="Aldolase_TIM"/>
</dbReference>
<dbReference type="Gene3D" id="2.60.120.260">
    <property type="entry name" value="Galactose-binding domain-like"/>
    <property type="match status" value="3"/>
</dbReference>
<proteinExistence type="predicted"/>
<evidence type="ECO:0000256" key="3">
    <source>
        <dbReference type="SAM" id="SignalP"/>
    </source>
</evidence>
<feature type="domain" description="Glycosyl-hydrolase 97 N-terminal" evidence="5">
    <location>
        <begin position="28"/>
        <end position="275"/>
    </location>
</feature>
<dbReference type="PANTHER" id="PTHR35803">
    <property type="entry name" value="GLUCAN 1,4-ALPHA-GLUCOSIDASE SUSB-RELATED"/>
    <property type="match status" value="1"/>
</dbReference>
<dbReference type="InterPro" id="IPR014718">
    <property type="entry name" value="GH-type_carb-bd"/>
</dbReference>
<dbReference type="GO" id="GO:0016787">
    <property type="term" value="F:hydrolase activity"/>
    <property type="evidence" value="ECO:0007669"/>
    <property type="project" value="UniProtKB-KW"/>
</dbReference>
<dbReference type="InterPro" id="IPR029486">
    <property type="entry name" value="GH97_N"/>
</dbReference>
<evidence type="ECO:0000256" key="2">
    <source>
        <dbReference type="ARBA" id="ARBA00023295"/>
    </source>
</evidence>
<dbReference type="Gene3D" id="2.70.98.10">
    <property type="match status" value="1"/>
</dbReference>
<dbReference type="InterPro" id="IPR029483">
    <property type="entry name" value="GH97_C"/>
</dbReference>
<dbReference type="RefSeq" id="WP_378052049.1">
    <property type="nucleotide sequence ID" value="NZ_JBHMDN010000042.1"/>
</dbReference>
<dbReference type="Pfam" id="PF10566">
    <property type="entry name" value="Glyco_hydro_97"/>
    <property type="match status" value="1"/>
</dbReference>
<reference evidence="8" key="1">
    <citation type="journal article" date="2019" name="Int. J. Syst. Evol. Microbiol.">
        <title>The Global Catalogue of Microorganisms (GCM) 10K type strain sequencing project: providing services to taxonomists for standard genome sequencing and annotation.</title>
        <authorList>
            <consortium name="The Broad Institute Genomics Platform"/>
            <consortium name="The Broad Institute Genome Sequencing Center for Infectious Disease"/>
            <person name="Wu L."/>
            <person name="Ma J."/>
        </authorList>
    </citation>
    <scope>NUCLEOTIDE SEQUENCE [LARGE SCALE GENOMIC DNA]</scope>
    <source>
        <strain evidence="8">KCTC 12907</strain>
    </source>
</reference>
<comment type="caution">
    <text evidence="7">The sequence shown here is derived from an EMBL/GenBank/DDBJ whole genome shotgun (WGS) entry which is preliminary data.</text>
</comment>
<evidence type="ECO:0000259" key="4">
    <source>
        <dbReference type="Pfam" id="PF10566"/>
    </source>
</evidence>
<accession>A0ABW2FP15</accession>
<name>A0ABW2FP15_9BACL</name>
<keyword evidence="3" id="KW-0732">Signal</keyword>
<dbReference type="InterPro" id="IPR013780">
    <property type="entry name" value="Glyco_hydro_b"/>
</dbReference>
<dbReference type="CDD" id="cd04081">
    <property type="entry name" value="CBM35_galactosidase-like"/>
    <property type="match status" value="1"/>
</dbReference>
<evidence type="ECO:0000256" key="1">
    <source>
        <dbReference type="ARBA" id="ARBA00022801"/>
    </source>
</evidence>
<evidence type="ECO:0000259" key="6">
    <source>
        <dbReference type="Pfam" id="PF14509"/>
    </source>
</evidence>
<sequence>MLALFYGFMMLLSAVMTAFEEKPVQPEIRSPNGQIVFRLEEQPDGKWCYDLYYGDIPVLTNSPLGLVTDKVDFSSGAKLAEESRRRVQETYRIGGAQTEPHSVRANEWTVDFVKNNEVMQLQIRAYDDGIAFRYVLPGTGRQVVLGEESGFRLPSDAIGWLADYAPHYEATYEPLAIREINEDSYLMPALFSTEDHRFWALITEASVFNSGGGYPASQLVGSQRRDGLLKLAFPEEQKGRADASGPLRTPWRAVIVGDGPGTIVESNLVYSLNPPLAPKADISWIRPGRAVWSYWSEDVDEKLEDQMRYVDFASRMGWEYVTVDSKWEQWEIQSLIPYAAGKNVGVIIWVHSRDLDTQDKLDRLLPEWKSWGVAGLKVDFFENDNTETMRSYERIARKAFEQGLILDFHGSTKPAGENRTWPNILALEAVRGAEWQIEGKPQVATHEATVPFTRGVVGPMDYTPVTLSQAEGMTTFANQLALSVLFESHLQHFADNVNVYAHWIGRHFLKAVPAVWDELRFVEGYPGEYVTLARRSGETWFVGSVSTDAREADIPLSFLGPGRYTATIFQDGNEAWKIDVSSRTVTREDTLRIPLGENGGLAIHLSQTPLQLEGEEGDTYEAEGATAIKLGQTTETVCTGCSGYRKVEAAAGGGVRFSRISAPAQGMHRVVLHYVSDEPGRLGMRVNQGPVQIVELPPSGIGLDKPGVRELFVELSQNANSIEFTALDNEAPAIDRIQVSPSRTGVEKRTALETRRAFDRMRFDRDGTYAVTVYYKNPGLTAGAVRASWDDGSAFDVLLPATGPLEPVGKSVFTAELTAGLHRLELIGGANFPASIERIVWAPVSAKYEMKGTDSSAGEASLEASVPSTAAGVRLLRLVYRSAVDAEAALSVNGSLSEPLRLSATQGEAAEAIRSVELAEGTNRLRLSAGAGTELLRMELVQ</sequence>
<dbReference type="SUPFAM" id="SSF51445">
    <property type="entry name" value="(Trans)glycosidases"/>
    <property type="match status" value="1"/>
</dbReference>
<feature type="chain" id="PRO_5047186564" evidence="3">
    <location>
        <begin position="19"/>
        <end position="942"/>
    </location>
</feature>
<gene>
    <name evidence="7" type="ORF">ACFQMJ_33625</name>
</gene>
<dbReference type="Proteomes" id="UP001596378">
    <property type="component" value="Unassembled WGS sequence"/>
</dbReference>
<dbReference type="Gene3D" id="3.20.20.70">
    <property type="entry name" value="Aldolase class I"/>
    <property type="match status" value="1"/>
</dbReference>
<protein>
    <submittedName>
        <fullName evidence="7">Glycoside hydrolase family 97 catalytic domain-containing protein</fullName>
    </submittedName>
</protein>
<dbReference type="PANTHER" id="PTHR35803:SF2">
    <property type="entry name" value="RETAINING ALPHA-GALACTOSIDASE"/>
    <property type="match status" value="1"/>
</dbReference>
<dbReference type="InterPro" id="IPR017853">
    <property type="entry name" value="GH"/>
</dbReference>
<keyword evidence="2" id="KW-0326">Glycosidase</keyword>